<keyword evidence="1" id="KW-1133">Transmembrane helix</keyword>
<dbReference type="EMBL" id="WMJZ01000008">
    <property type="protein sequence ID" value="MTH46238.1"/>
    <property type="molecule type" value="Genomic_DNA"/>
</dbReference>
<dbReference type="Proteomes" id="UP000477739">
    <property type="component" value="Unassembled WGS sequence"/>
</dbReference>
<comment type="caution">
    <text evidence="3">The sequence shown here is derived from an EMBL/GenBank/DDBJ whole genome shotgun (WGS) entry which is preliminary data.</text>
</comment>
<evidence type="ECO:0000313" key="3">
    <source>
        <dbReference type="EMBL" id="MTH46238.1"/>
    </source>
</evidence>
<accession>A0A6L6IKK2</accession>
<sequence length="466" mass="51369">MKWINAVVCSLLLGAVGMAYGDDAPVETPQDYGYGRVLKTYGDARWYRLPLPPEVYLQTAHADLRDVRVFNREGETVPFTLQKQQEQAADSRSVSLSFFPFEASPALRPSEKSGDRATLLLRGPNGTEIHFESENAQAVGQSYLLTLPKGVTKTPRLSQLRLEWETPTENWQGKASLYLSRNLKHWTLLERNTPLMSLTHGGERLKMDTLGVDNVSLSDDGVRWLLLILDSQSPPLSLKGVSGIPQREPSLTRPVPMVAEGQRVSPGEAIWRWPRPQPLTALNITLPGEGVLPVELEWRGEEKGPWRPLARTMLYNLQSQYSPAISLSGERVEAIRMTTVSARLPEQLPTVSGERDGYQLIFNAQGKGPYLVTWGNGAAGAASVSLDMLIPPALRNTVDVDALSLALVTEPVALGGEARLSATSAAEQRSRWKTQLVWAVLVFGVLLLAGMAYRLWQDVNRQGGGE</sequence>
<name>A0A6L6IKK2_9ENTR</name>
<keyword evidence="1" id="KW-0472">Membrane</keyword>
<feature type="signal peptide" evidence="2">
    <location>
        <begin position="1"/>
        <end position="21"/>
    </location>
</feature>
<feature type="chain" id="PRO_5026651386" evidence="2">
    <location>
        <begin position="22"/>
        <end position="466"/>
    </location>
</feature>
<organism evidence="3 4">
    <name type="scientific">Intestinirhabdus alba</name>
    <dbReference type="NCBI Taxonomy" id="2899544"/>
    <lineage>
        <taxon>Bacteria</taxon>
        <taxon>Pseudomonadati</taxon>
        <taxon>Pseudomonadota</taxon>
        <taxon>Gammaproteobacteria</taxon>
        <taxon>Enterobacterales</taxon>
        <taxon>Enterobacteriaceae</taxon>
        <taxon>Intestinirhabdus</taxon>
    </lineage>
</organism>
<dbReference type="Pfam" id="PF13163">
    <property type="entry name" value="DUF3999"/>
    <property type="match status" value="1"/>
</dbReference>
<dbReference type="RefSeq" id="WP_155107867.1">
    <property type="nucleotide sequence ID" value="NZ_WMJZ01000008.1"/>
</dbReference>
<evidence type="ECO:0000256" key="1">
    <source>
        <dbReference type="SAM" id="Phobius"/>
    </source>
</evidence>
<proteinExistence type="predicted"/>
<protein>
    <submittedName>
        <fullName evidence="3">DUF3999 family protein</fullName>
    </submittedName>
</protein>
<evidence type="ECO:0000313" key="4">
    <source>
        <dbReference type="Proteomes" id="UP000477739"/>
    </source>
</evidence>
<dbReference type="AlphaFoldDB" id="A0A6L6IKK2"/>
<keyword evidence="1" id="KW-0812">Transmembrane</keyword>
<evidence type="ECO:0000256" key="2">
    <source>
        <dbReference type="SAM" id="SignalP"/>
    </source>
</evidence>
<reference evidence="3 4" key="1">
    <citation type="submission" date="2019-11" db="EMBL/GenBank/DDBJ databases">
        <title>Escherichia alba sp. nov. isolated from the gut of plastic-eating superworms Zophobas atratus.</title>
        <authorList>
            <person name="Yang Y."/>
        </authorList>
    </citation>
    <scope>NUCLEOTIDE SEQUENCE [LARGE SCALE GENOMIC DNA]</scope>
    <source>
        <strain evidence="4">BIT-B35</strain>
    </source>
</reference>
<feature type="transmembrane region" description="Helical" evidence="1">
    <location>
        <begin position="436"/>
        <end position="456"/>
    </location>
</feature>
<dbReference type="InterPro" id="IPR025060">
    <property type="entry name" value="DUF3999"/>
</dbReference>
<dbReference type="OrthoDB" id="5405606at2"/>
<keyword evidence="4" id="KW-1185">Reference proteome</keyword>
<gene>
    <name evidence="3" type="ORF">GJV78_08240</name>
</gene>
<keyword evidence="2" id="KW-0732">Signal</keyword>